<dbReference type="PANTHER" id="PTHR43885:SF1">
    <property type="entry name" value="SUPERFAMILY HYDROLASE, PUTATIVE (AFU_ORTHOLOGUE AFUA_4G13290)-RELATED"/>
    <property type="match status" value="1"/>
</dbReference>
<evidence type="ECO:0000313" key="2">
    <source>
        <dbReference type="EMBL" id="KAF6141065.1"/>
    </source>
</evidence>
<comment type="caution">
    <text evidence="2">The sequence shown here is derived from an EMBL/GenBank/DDBJ whole genome shotgun (WGS) entry which is preliminary data.</text>
</comment>
<dbReference type="Pfam" id="PF13242">
    <property type="entry name" value="Hydrolase_like"/>
    <property type="match status" value="1"/>
</dbReference>
<dbReference type="NCBIfam" id="TIGR01549">
    <property type="entry name" value="HAD-SF-IA-v1"/>
    <property type="match status" value="1"/>
</dbReference>
<dbReference type="OrthoDB" id="426235at2759"/>
<gene>
    <name evidence="2" type="ORF">GIB67_006510</name>
</gene>
<evidence type="ECO:0000313" key="3">
    <source>
        <dbReference type="Proteomes" id="UP000541444"/>
    </source>
</evidence>
<evidence type="ECO:0000259" key="1">
    <source>
        <dbReference type="Pfam" id="PF13456"/>
    </source>
</evidence>
<dbReference type="InterPro" id="IPR002156">
    <property type="entry name" value="RNaseH_domain"/>
</dbReference>
<sequence>MPKQVRVVRWVYPLGGFKLNTDGSSILNPGPCGGGGVVRDWVGNFVYGYTMSFGEGTNTITEVLALLYGLKACVVHSWFPLTHGIRITHIYIEGNKVADCLAKLASSLGDFEYWFLHQLPREARAALRLDKMEVPYISHESIDSLFIDLLQYENDSFGLIYLNPFDPISLSDNDEANEWLIGLTLEDQRAEDELVFQNDSLTWGDVARSSGADEMSFSPALSREFRPYKPNPAPLLHICSTWDIRPSEVMMVGDSLKDDIACGKEAGAVTCLLDEIGRYNSSDFVDLKPDFKVSSLVEVFSLLEANFELNPQPQGV</sequence>
<dbReference type="InterPro" id="IPR036412">
    <property type="entry name" value="HAD-like_sf"/>
</dbReference>
<accession>A0A7J7LEL0</accession>
<protein>
    <recommendedName>
        <fullName evidence="1">RNase H type-1 domain-containing protein</fullName>
    </recommendedName>
</protein>
<dbReference type="AlphaFoldDB" id="A0A7J7LEL0"/>
<dbReference type="SUPFAM" id="SSF56784">
    <property type="entry name" value="HAD-like"/>
    <property type="match status" value="1"/>
</dbReference>
<dbReference type="InterPro" id="IPR006439">
    <property type="entry name" value="HAD-SF_hydro_IA"/>
</dbReference>
<dbReference type="Proteomes" id="UP000541444">
    <property type="component" value="Unassembled WGS sequence"/>
</dbReference>
<dbReference type="InterPro" id="IPR023214">
    <property type="entry name" value="HAD_sf"/>
</dbReference>
<dbReference type="Gene3D" id="3.40.50.1000">
    <property type="entry name" value="HAD superfamily/HAD-like"/>
    <property type="match status" value="1"/>
</dbReference>
<dbReference type="GO" id="GO:0009507">
    <property type="term" value="C:chloroplast"/>
    <property type="evidence" value="ECO:0007669"/>
    <property type="project" value="TreeGrafter"/>
</dbReference>
<feature type="domain" description="RNase H type-1" evidence="1">
    <location>
        <begin position="20"/>
        <end position="80"/>
    </location>
</feature>
<proteinExistence type="predicted"/>
<dbReference type="Pfam" id="PF13456">
    <property type="entry name" value="RVT_3"/>
    <property type="match status" value="1"/>
</dbReference>
<dbReference type="GO" id="GO:0004523">
    <property type="term" value="F:RNA-DNA hybrid ribonuclease activity"/>
    <property type="evidence" value="ECO:0007669"/>
    <property type="project" value="InterPro"/>
</dbReference>
<dbReference type="Gene3D" id="3.30.420.10">
    <property type="entry name" value="Ribonuclease H-like superfamily/Ribonuclease H"/>
    <property type="match status" value="1"/>
</dbReference>
<reference evidence="2 3" key="1">
    <citation type="journal article" date="2020" name="IScience">
        <title>Genome Sequencing of the Endangered Kingdonia uniflora (Circaeasteraceae, Ranunculales) Reveals Potential Mechanisms of Evolutionary Specialization.</title>
        <authorList>
            <person name="Sun Y."/>
            <person name="Deng T."/>
            <person name="Zhang A."/>
            <person name="Moore M.J."/>
            <person name="Landis J.B."/>
            <person name="Lin N."/>
            <person name="Zhang H."/>
            <person name="Zhang X."/>
            <person name="Huang J."/>
            <person name="Zhang X."/>
            <person name="Sun H."/>
            <person name="Wang H."/>
        </authorList>
    </citation>
    <scope>NUCLEOTIDE SEQUENCE [LARGE SCALE GENOMIC DNA]</scope>
    <source>
        <strain evidence="2">TB1705</strain>
        <tissue evidence="2">Leaf</tissue>
    </source>
</reference>
<dbReference type="CDD" id="cd06222">
    <property type="entry name" value="RNase_H_like"/>
    <property type="match status" value="1"/>
</dbReference>
<dbReference type="InterPro" id="IPR044730">
    <property type="entry name" value="RNase_H-like_dom_plant"/>
</dbReference>
<dbReference type="InterPro" id="IPR036397">
    <property type="entry name" value="RNaseH_sf"/>
</dbReference>
<organism evidence="2 3">
    <name type="scientific">Kingdonia uniflora</name>
    <dbReference type="NCBI Taxonomy" id="39325"/>
    <lineage>
        <taxon>Eukaryota</taxon>
        <taxon>Viridiplantae</taxon>
        <taxon>Streptophyta</taxon>
        <taxon>Embryophyta</taxon>
        <taxon>Tracheophyta</taxon>
        <taxon>Spermatophyta</taxon>
        <taxon>Magnoliopsida</taxon>
        <taxon>Ranunculales</taxon>
        <taxon>Circaeasteraceae</taxon>
        <taxon>Kingdonia</taxon>
    </lineage>
</organism>
<dbReference type="GO" id="GO:0003676">
    <property type="term" value="F:nucleic acid binding"/>
    <property type="evidence" value="ECO:0007669"/>
    <property type="project" value="InterPro"/>
</dbReference>
<dbReference type="PANTHER" id="PTHR43885">
    <property type="entry name" value="HALOACID DEHALOGENASE-LIKE HYDROLASE"/>
    <property type="match status" value="1"/>
</dbReference>
<dbReference type="SUPFAM" id="SSF53098">
    <property type="entry name" value="Ribonuclease H-like"/>
    <property type="match status" value="1"/>
</dbReference>
<dbReference type="EMBL" id="JACGCM010002332">
    <property type="protein sequence ID" value="KAF6141065.1"/>
    <property type="molecule type" value="Genomic_DNA"/>
</dbReference>
<keyword evidence="3" id="KW-1185">Reference proteome</keyword>
<name>A0A7J7LEL0_9MAGN</name>
<dbReference type="InterPro" id="IPR012337">
    <property type="entry name" value="RNaseH-like_sf"/>
</dbReference>